<evidence type="ECO:0000313" key="3">
    <source>
        <dbReference type="Proteomes" id="UP000030746"/>
    </source>
</evidence>
<dbReference type="AlphaFoldDB" id="V4AJD3"/>
<protein>
    <recommendedName>
        <fullName evidence="1">C2 domain-containing protein</fullName>
    </recommendedName>
</protein>
<dbReference type="InterPro" id="IPR035892">
    <property type="entry name" value="C2_domain_sf"/>
</dbReference>
<dbReference type="PROSITE" id="PS50004">
    <property type="entry name" value="C2"/>
    <property type="match status" value="1"/>
</dbReference>
<feature type="domain" description="C2" evidence="1">
    <location>
        <begin position="299"/>
        <end position="422"/>
    </location>
</feature>
<dbReference type="SUPFAM" id="SSF49562">
    <property type="entry name" value="C2 domain (Calcium/lipid-binding domain, CaLB)"/>
    <property type="match status" value="1"/>
</dbReference>
<evidence type="ECO:0000313" key="2">
    <source>
        <dbReference type="EMBL" id="ESP04294.1"/>
    </source>
</evidence>
<name>V4AJD3_LOTGI</name>
<evidence type="ECO:0000259" key="1">
    <source>
        <dbReference type="PROSITE" id="PS50004"/>
    </source>
</evidence>
<dbReference type="CTD" id="20241584"/>
<dbReference type="Pfam" id="PF00168">
    <property type="entry name" value="C2"/>
    <property type="match status" value="1"/>
</dbReference>
<dbReference type="GeneID" id="20241584"/>
<sequence length="422" mass="48484">MELWNGIKDSAVTTMMGVSNKLGDVRGQVIESTTNWAHGKQIPFEWLRKYFRNQEVKQRRMVKIQEYRRRYSRDTEQFGSSPNLMQNMIVKGNGRNLSIQEDTIKVPAARRFRKSSAPDILINSCVSRHNLLSTGTGEKRKLSVCEPARNSSITQLEERKKSLAGPFYIRQYSVPERSLMETVEVPIRRISSPEQTIQLKGNKMKTTDVGRCRVSIQDSGLESLMIRRESFGICGEDSEEKKCFTDSQLLNSIDAGKSLLASLNTALFNHPLLKLRTSDTAVYPEPRKKIDSITDVDLRVNQIQMTIHHEHKPNLLTVTIHRVRILEDTLANKSKIFATVNLTSSKSQKKKSRSIDCEQAKVWEEEFIFKKMTIADLEESSIEIKMYRKMKFPKFPKYHSKTIVALCDVNINDFLTTTKDLE</sequence>
<accession>V4AJD3</accession>
<dbReference type="KEGG" id="lgi:LOTGIDRAFT_170884"/>
<reference evidence="2 3" key="1">
    <citation type="journal article" date="2013" name="Nature">
        <title>Insights into bilaterian evolution from three spiralian genomes.</title>
        <authorList>
            <person name="Simakov O."/>
            <person name="Marletaz F."/>
            <person name="Cho S.J."/>
            <person name="Edsinger-Gonzales E."/>
            <person name="Havlak P."/>
            <person name="Hellsten U."/>
            <person name="Kuo D.H."/>
            <person name="Larsson T."/>
            <person name="Lv J."/>
            <person name="Arendt D."/>
            <person name="Savage R."/>
            <person name="Osoegawa K."/>
            <person name="de Jong P."/>
            <person name="Grimwood J."/>
            <person name="Chapman J.A."/>
            <person name="Shapiro H."/>
            <person name="Aerts A."/>
            <person name="Otillar R.P."/>
            <person name="Terry A.Y."/>
            <person name="Boore J.L."/>
            <person name="Grigoriev I.V."/>
            <person name="Lindberg D.R."/>
            <person name="Seaver E.C."/>
            <person name="Weisblat D.A."/>
            <person name="Putnam N.H."/>
            <person name="Rokhsar D.S."/>
        </authorList>
    </citation>
    <scope>NUCLEOTIDE SEQUENCE [LARGE SCALE GENOMIC DNA]</scope>
</reference>
<dbReference type="InterPro" id="IPR000008">
    <property type="entry name" value="C2_dom"/>
</dbReference>
<dbReference type="HOGENOM" id="CLU_650976_0_0_1"/>
<dbReference type="Gene3D" id="2.60.40.150">
    <property type="entry name" value="C2 domain"/>
    <property type="match status" value="1"/>
</dbReference>
<dbReference type="Proteomes" id="UP000030746">
    <property type="component" value="Unassembled WGS sequence"/>
</dbReference>
<dbReference type="EMBL" id="KB199806">
    <property type="protein sequence ID" value="ESP04294.1"/>
    <property type="molecule type" value="Genomic_DNA"/>
</dbReference>
<keyword evidence="3" id="KW-1185">Reference proteome</keyword>
<proteinExistence type="predicted"/>
<gene>
    <name evidence="2" type="ORF">LOTGIDRAFT_170884</name>
</gene>
<organism evidence="2 3">
    <name type="scientific">Lottia gigantea</name>
    <name type="common">Giant owl limpet</name>
    <dbReference type="NCBI Taxonomy" id="225164"/>
    <lineage>
        <taxon>Eukaryota</taxon>
        <taxon>Metazoa</taxon>
        <taxon>Spiralia</taxon>
        <taxon>Lophotrochozoa</taxon>
        <taxon>Mollusca</taxon>
        <taxon>Gastropoda</taxon>
        <taxon>Patellogastropoda</taxon>
        <taxon>Lottioidea</taxon>
        <taxon>Lottiidae</taxon>
        <taxon>Lottia</taxon>
    </lineage>
</organism>
<dbReference type="RefSeq" id="XP_009044991.1">
    <property type="nucleotide sequence ID" value="XM_009046743.1"/>
</dbReference>